<dbReference type="eggNOG" id="ENOG502QSWW">
    <property type="taxonomic scope" value="Eukaryota"/>
</dbReference>
<name>I1IN46_BRADI</name>
<dbReference type="Pfam" id="PF04578">
    <property type="entry name" value="DUF594"/>
    <property type="match status" value="1"/>
</dbReference>
<dbReference type="Gramene" id="PNT64088">
    <property type="protein sequence ID" value="PNT64088"/>
    <property type="gene ID" value="BRADI_4g24360v3"/>
</dbReference>
<dbReference type="RefSeq" id="XP_024310377.1">
    <property type="nucleotide sequence ID" value="XM_024454609.1"/>
</dbReference>
<dbReference type="InterPro" id="IPR007658">
    <property type="entry name" value="DUF594"/>
</dbReference>
<evidence type="ECO:0000256" key="2">
    <source>
        <dbReference type="SAM" id="Phobius"/>
    </source>
</evidence>
<dbReference type="HOGENOM" id="CLU_008762_2_0_1"/>
<dbReference type="OMA" id="QVPQENN"/>
<evidence type="ECO:0000259" key="3">
    <source>
        <dbReference type="Pfam" id="PF13968"/>
    </source>
</evidence>
<feature type="compositionally biased region" description="Polar residues" evidence="1">
    <location>
        <begin position="821"/>
        <end position="839"/>
    </location>
</feature>
<keyword evidence="2" id="KW-0472">Membrane</keyword>
<evidence type="ECO:0000313" key="6">
    <source>
        <dbReference type="Proteomes" id="UP000008810"/>
    </source>
</evidence>
<dbReference type="EnsemblPlants" id="PNT64088">
    <property type="protein sequence ID" value="PNT64088"/>
    <property type="gene ID" value="BRADI_4g24360v3"/>
</dbReference>
<gene>
    <name evidence="5" type="primary">LOC112268676</name>
    <name evidence="4" type="ORF">BRADI_4g24360v3</name>
</gene>
<evidence type="ECO:0000256" key="1">
    <source>
        <dbReference type="SAM" id="MobiDB-lite"/>
    </source>
</evidence>
<keyword evidence="2" id="KW-1133">Transmembrane helix</keyword>
<keyword evidence="6" id="KW-1185">Reference proteome</keyword>
<organism evidence="5">
    <name type="scientific">Brachypodium distachyon</name>
    <name type="common">Purple false brome</name>
    <name type="synonym">Trachynia distachya</name>
    <dbReference type="NCBI Taxonomy" id="15368"/>
    <lineage>
        <taxon>Eukaryota</taxon>
        <taxon>Viridiplantae</taxon>
        <taxon>Streptophyta</taxon>
        <taxon>Embryophyta</taxon>
        <taxon>Tracheophyta</taxon>
        <taxon>Spermatophyta</taxon>
        <taxon>Magnoliopsida</taxon>
        <taxon>Liliopsida</taxon>
        <taxon>Poales</taxon>
        <taxon>Poaceae</taxon>
        <taxon>BOP clade</taxon>
        <taxon>Pooideae</taxon>
        <taxon>Stipodae</taxon>
        <taxon>Brachypodieae</taxon>
        <taxon>Brachypodium</taxon>
    </lineage>
</organism>
<dbReference type="OrthoDB" id="624036at2759"/>
<reference evidence="5" key="3">
    <citation type="submission" date="2018-08" db="UniProtKB">
        <authorList>
            <consortium name="EnsemblPlants"/>
        </authorList>
    </citation>
    <scope>IDENTIFICATION</scope>
    <source>
        <strain evidence="5">cv. Bd21</strain>
    </source>
</reference>
<sequence>MKMVDVGGVIASLFIMLKEDIYVLIRIEILVTLVTAMFLVMFIMDFYRCRSRGSIIITALKTVDGLSDQIVVYLLGVMQSAEFDNHLFAVWAVVLVSLRASLGYLSGYGIPDRERRLTEVANVAKFLAVGILNGTRRLEFTKPLWSLWAILLLRSLYKFFAGQKAISSLWHGRSSEFLPEYMRALPDDSEESSTDNGPQKYLIYGEYRQKIDLKRPGYTLHLKTIEENSLITLDKVTKCKEQLMRSDSRYKDMTIAFTLSRLLRCRLEDVTLHREKALTTQHLITSEITVGGLDSNAERAFRILELELAFVRDYFYTLYPMVFWQGLFSLCFSLLLSMATFSVAFWLALGIREVYQPPQETLVLWVRGWNVDAVITWVFLFFMMFKEAWEMVTYVLSNWTRLLLVCKYVQKSSPDALMENLTKSIFKSKIANPWHGCIDQYDFLESYTYKPSFWKLANALSMGKVPKKTDGKKCGKAIKIPQCVKPAILNALLRLGLNSPQLPKEIPYLTQSGSPVDQFTRYSWAYLELHTCSQVILVWHIATSLCEIKLAQDHGIDLTNPGFLRSAWSYLLCRCTSQPYLVGKSSNLHESLETNYHVAKSLSQYCAYLQVFQPGLLPDSFVVPEVIFEETVGHARERLTDCNLIRCRYNKLMEAAENCVDERLSMNIIQQGATLGKDLIKYEDEESRWKILAGVWADLLVHIAPSWNAADHKNSLEAGGEFITLVWALLWHCGIEKSSLWDKGEAPGRNAPVPLENNSTGTSNSQPEEGQQVSEINAQVLQGNNTETSSIQPVEEQPDEDVTAETDNIQPVEVQPDEDVTSNQTQSETEEISPSNSTN</sequence>
<feature type="compositionally biased region" description="Polar residues" evidence="1">
    <location>
        <begin position="756"/>
        <end position="792"/>
    </location>
</feature>
<dbReference type="PANTHER" id="PTHR31325">
    <property type="entry name" value="OS01G0798800 PROTEIN-RELATED"/>
    <property type="match status" value="1"/>
</dbReference>
<feature type="region of interest" description="Disordered" evidence="1">
    <location>
        <begin position="745"/>
        <end position="839"/>
    </location>
</feature>
<feature type="transmembrane region" description="Helical" evidence="2">
    <location>
        <begin position="88"/>
        <end position="107"/>
    </location>
</feature>
<dbReference type="Pfam" id="PF13968">
    <property type="entry name" value="DUF4220"/>
    <property type="match status" value="1"/>
</dbReference>
<dbReference type="EMBL" id="CM000883">
    <property type="protein sequence ID" value="PNT64088.1"/>
    <property type="molecule type" value="Genomic_DNA"/>
</dbReference>
<proteinExistence type="predicted"/>
<reference evidence="4 5" key="1">
    <citation type="journal article" date="2010" name="Nature">
        <title>Genome sequencing and analysis of the model grass Brachypodium distachyon.</title>
        <authorList>
            <consortium name="International Brachypodium Initiative"/>
        </authorList>
    </citation>
    <scope>NUCLEOTIDE SEQUENCE [LARGE SCALE GENOMIC DNA]</scope>
    <source>
        <strain evidence="4">Bd21</strain>
        <strain evidence="5">cv. Bd21</strain>
    </source>
</reference>
<evidence type="ECO:0000313" key="4">
    <source>
        <dbReference type="EMBL" id="PNT64088.1"/>
    </source>
</evidence>
<evidence type="ECO:0000313" key="5">
    <source>
        <dbReference type="EnsemblPlants" id="PNT64088"/>
    </source>
</evidence>
<protein>
    <recommendedName>
        <fullName evidence="3">DUF4220 domain-containing protein</fullName>
    </recommendedName>
</protein>
<feature type="transmembrane region" description="Helical" evidence="2">
    <location>
        <begin position="21"/>
        <end position="43"/>
    </location>
</feature>
<dbReference type="Proteomes" id="UP000008810">
    <property type="component" value="Chromosome 4"/>
</dbReference>
<feature type="transmembrane region" description="Helical" evidence="2">
    <location>
        <begin position="368"/>
        <end position="385"/>
    </location>
</feature>
<accession>I1IN46</accession>
<keyword evidence="2" id="KW-0812">Transmembrane</keyword>
<feature type="domain" description="DUF4220" evidence="3">
    <location>
        <begin position="65"/>
        <end position="445"/>
    </location>
</feature>
<dbReference type="GeneID" id="112268676"/>
<feature type="transmembrane region" description="Helical" evidence="2">
    <location>
        <begin position="322"/>
        <end position="348"/>
    </location>
</feature>
<dbReference type="InterPro" id="IPR025315">
    <property type="entry name" value="DUF4220"/>
</dbReference>
<reference evidence="4" key="2">
    <citation type="submission" date="2017-06" db="EMBL/GenBank/DDBJ databases">
        <title>WGS assembly of Brachypodium distachyon.</title>
        <authorList>
            <consortium name="The International Brachypodium Initiative"/>
            <person name="Lucas S."/>
            <person name="Harmon-Smith M."/>
            <person name="Lail K."/>
            <person name="Tice H."/>
            <person name="Grimwood J."/>
            <person name="Bruce D."/>
            <person name="Barry K."/>
            <person name="Shu S."/>
            <person name="Lindquist E."/>
            <person name="Wang M."/>
            <person name="Pitluck S."/>
            <person name="Vogel J.P."/>
            <person name="Garvin D.F."/>
            <person name="Mockler T.C."/>
            <person name="Schmutz J."/>
            <person name="Rokhsar D."/>
            <person name="Bevan M.W."/>
        </authorList>
    </citation>
    <scope>NUCLEOTIDE SEQUENCE</scope>
    <source>
        <strain evidence="4">Bd21</strain>
    </source>
</reference>
<dbReference type="AlphaFoldDB" id="I1IN46"/>